<reference evidence="3 4" key="1">
    <citation type="submission" date="2013-09" db="EMBL/GenBank/DDBJ databases">
        <title>Genome sequencing of Arenimonas composti.</title>
        <authorList>
            <person name="Chen F."/>
            <person name="Wang G."/>
        </authorList>
    </citation>
    <scope>NUCLEOTIDE SEQUENCE [LARGE SCALE GENOMIC DNA]</scope>
    <source>
        <strain evidence="3 4">TR7-09</strain>
    </source>
</reference>
<feature type="transmembrane region" description="Helical" evidence="1">
    <location>
        <begin position="32"/>
        <end position="49"/>
    </location>
</feature>
<name>A0A091BKY8_9GAMM</name>
<dbReference type="Pfam" id="PF04892">
    <property type="entry name" value="VanZ"/>
    <property type="match status" value="1"/>
</dbReference>
<proteinExistence type="predicted"/>
<sequence length="157" mass="16962">MSFPELLTLASALLLSVWLSLRAPPRVRIVVVIAVLLVSAAMFLPLETLEQAFGRRNVRWLGKRLAGTPFDVSVMAHFLAFAGLAAVLWLSRPDWRGWRAVGVLVALAVAGELMQGIGAYRQARLDDVFTNLLGSAAGLAVALPIAWWRGRGPPPPA</sequence>
<evidence type="ECO:0000313" key="4">
    <source>
        <dbReference type="Proteomes" id="UP000029391"/>
    </source>
</evidence>
<keyword evidence="4" id="KW-1185">Reference proteome</keyword>
<protein>
    <recommendedName>
        <fullName evidence="2">VanZ-like domain-containing protein</fullName>
    </recommendedName>
</protein>
<evidence type="ECO:0000313" key="3">
    <source>
        <dbReference type="EMBL" id="KFN51439.1"/>
    </source>
</evidence>
<evidence type="ECO:0000256" key="1">
    <source>
        <dbReference type="SAM" id="Phobius"/>
    </source>
</evidence>
<dbReference type="STRING" id="1121013.GCA_000426365_01259"/>
<feature type="transmembrane region" description="Helical" evidence="1">
    <location>
        <begin position="97"/>
        <end position="117"/>
    </location>
</feature>
<feature type="domain" description="VanZ-like" evidence="2">
    <location>
        <begin position="42"/>
        <end position="143"/>
    </location>
</feature>
<dbReference type="RefSeq" id="WP_026816608.1">
    <property type="nucleotide sequence ID" value="NZ_AUFF01000002.1"/>
</dbReference>
<dbReference type="EMBL" id="AWXU01000005">
    <property type="protein sequence ID" value="KFN51439.1"/>
    <property type="molecule type" value="Genomic_DNA"/>
</dbReference>
<accession>A0A091BKY8</accession>
<keyword evidence="1" id="KW-0812">Transmembrane</keyword>
<gene>
    <name evidence="3" type="ORF">P873_02585</name>
</gene>
<comment type="caution">
    <text evidence="3">The sequence shown here is derived from an EMBL/GenBank/DDBJ whole genome shotgun (WGS) entry which is preliminary data.</text>
</comment>
<dbReference type="InterPro" id="IPR006976">
    <property type="entry name" value="VanZ-like"/>
</dbReference>
<feature type="transmembrane region" description="Helical" evidence="1">
    <location>
        <begin position="129"/>
        <end position="148"/>
    </location>
</feature>
<organism evidence="3 4">
    <name type="scientific">Arenimonas composti TR7-09 = DSM 18010</name>
    <dbReference type="NCBI Taxonomy" id="1121013"/>
    <lineage>
        <taxon>Bacteria</taxon>
        <taxon>Pseudomonadati</taxon>
        <taxon>Pseudomonadota</taxon>
        <taxon>Gammaproteobacteria</taxon>
        <taxon>Lysobacterales</taxon>
        <taxon>Lysobacteraceae</taxon>
        <taxon>Arenimonas</taxon>
    </lineage>
</organism>
<keyword evidence="1" id="KW-1133">Transmembrane helix</keyword>
<dbReference type="Proteomes" id="UP000029391">
    <property type="component" value="Unassembled WGS sequence"/>
</dbReference>
<evidence type="ECO:0000259" key="2">
    <source>
        <dbReference type="Pfam" id="PF04892"/>
    </source>
</evidence>
<feature type="transmembrane region" description="Helical" evidence="1">
    <location>
        <begin position="70"/>
        <end position="91"/>
    </location>
</feature>
<dbReference type="OrthoDB" id="9998200at2"/>
<keyword evidence="1" id="KW-0472">Membrane</keyword>
<dbReference type="AlphaFoldDB" id="A0A091BKY8"/>